<evidence type="ECO:0000313" key="5">
    <source>
        <dbReference type="Proteomes" id="UP000696280"/>
    </source>
</evidence>
<dbReference type="SUPFAM" id="SSF51735">
    <property type="entry name" value="NAD(P)-binding Rossmann-fold domains"/>
    <property type="match status" value="1"/>
</dbReference>
<dbReference type="AlphaFoldDB" id="A0A9N9PNN9"/>
<dbReference type="GO" id="GO:0016491">
    <property type="term" value="F:oxidoreductase activity"/>
    <property type="evidence" value="ECO:0007669"/>
    <property type="project" value="UniProtKB-KW"/>
</dbReference>
<dbReference type="Proteomes" id="UP000696280">
    <property type="component" value="Unassembled WGS sequence"/>
</dbReference>
<evidence type="ECO:0000256" key="1">
    <source>
        <dbReference type="ARBA" id="ARBA00023002"/>
    </source>
</evidence>
<dbReference type="PANTHER" id="PTHR43333">
    <property type="entry name" value="2-HACID_DH_C DOMAIN-CONTAINING PROTEIN"/>
    <property type="match status" value="1"/>
</dbReference>
<organism evidence="4 5">
    <name type="scientific">Hymenoscyphus fraxineus</name>
    <dbReference type="NCBI Taxonomy" id="746836"/>
    <lineage>
        <taxon>Eukaryota</taxon>
        <taxon>Fungi</taxon>
        <taxon>Dikarya</taxon>
        <taxon>Ascomycota</taxon>
        <taxon>Pezizomycotina</taxon>
        <taxon>Leotiomycetes</taxon>
        <taxon>Helotiales</taxon>
        <taxon>Helotiaceae</taxon>
        <taxon>Hymenoscyphus</taxon>
    </lineage>
</organism>
<evidence type="ECO:0000256" key="2">
    <source>
        <dbReference type="ARBA" id="ARBA00023027"/>
    </source>
</evidence>
<dbReference type="Gene3D" id="3.40.50.720">
    <property type="entry name" value="NAD(P)-binding Rossmann-like Domain"/>
    <property type="match status" value="2"/>
</dbReference>
<reference evidence="4" key="1">
    <citation type="submission" date="2021-07" db="EMBL/GenBank/DDBJ databases">
        <authorList>
            <person name="Durling M."/>
        </authorList>
    </citation>
    <scope>NUCLEOTIDE SEQUENCE</scope>
</reference>
<dbReference type="Pfam" id="PF02826">
    <property type="entry name" value="2-Hacid_dh_C"/>
    <property type="match status" value="2"/>
</dbReference>
<evidence type="ECO:0000313" key="4">
    <source>
        <dbReference type="EMBL" id="CAG8950180.1"/>
    </source>
</evidence>
<proteinExistence type="predicted"/>
<sequence length="351" mass="39412">MNTKLEGHKVVILLWYDPPPNFIPHLQAKHPGLQILWHNCNTTKVLPEGTWKDTTALLTWDIIPDPEEVPKLQLVQLTSSGANHCFGKGIYEKEDVVFCTSNGTHPPQITEWVFATFLSFQHQIPKYMEAMREEEWIPTQVPAPEDSVGLRIGVLGYGAIGRQCANVAKAFGMDIIVFTMRPRLTPESRIDDSYVVPGTGDPNGLLPSKWYHGTTSESLNHFLAQDIDLLLISLPLTPSTTGLIAKEQFQILKKKRTFVSNIGRGPIIKTDDFIEALEEGWIRGAAVDVTDPEPLPKGHRLWKAKNLFISPHVSWRSTKHAARLLGVLETNLERLSKGEAYVNRVDKVRGF</sequence>
<protein>
    <recommendedName>
        <fullName evidence="3">D-isomer specific 2-hydroxyacid dehydrogenase NAD-binding domain-containing protein</fullName>
    </recommendedName>
</protein>
<dbReference type="EMBL" id="CAJVRL010000035">
    <property type="protein sequence ID" value="CAG8950180.1"/>
    <property type="molecule type" value="Genomic_DNA"/>
</dbReference>
<feature type="domain" description="D-isomer specific 2-hydroxyacid dehydrogenase NAD-binding" evidence="3">
    <location>
        <begin position="213"/>
        <end position="314"/>
    </location>
</feature>
<dbReference type="InterPro" id="IPR036291">
    <property type="entry name" value="NAD(P)-bd_dom_sf"/>
</dbReference>
<accession>A0A9N9PNN9</accession>
<gene>
    <name evidence="4" type="ORF">HYFRA_00008417</name>
</gene>
<dbReference type="PANTHER" id="PTHR43333:SF1">
    <property type="entry name" value="D-ISOMER SPECIFIC 2-HYDROXYACID DEHYDROGENASE NAD-BINDING DOMAIN-CONTAINING PROTEIN"/>
    <property type="match status" value="1"/>
</dbReference>
<feature type="domain" description="D-isomer specific 2-hydroxyacid dehydrogenase NAD-binding" evidence="3">
    <location>
        <begin position="115"/>
        <end position="183"/>
    </location>
</feature>
<keyword evidence="2" id="KW-0520">NAD</keyword>
<name>A0A9N9PNN9_9HELO</name>
<dbReference type="InterPro" id="IPR029752">
    <property type="entry name" value="D-isomer_DH_CS1"/>
</dbReference>
<dbReference type="PROSITE" id="PS00065">
    <property type="entry name" value="D_2_HYDROXYACID_DH_1"/>
    <property type="match status" value="1"/>
</dbReference>
<dbReference type="CDD" id="cd12163">
    <property type="entry name" value="2-Hacid_dh_5"/>
    <property type="match status" value="1"/>
</dbReference>
<dbReference type="GO" id="GO:0051287">
    <property type="term" value="F:NAD binding"/>
    <property type="evidence" value="ECO:0007669"/>
    <property type="project" value="InterPro"/>
</dbReference>
<evidence type="ECO:0000259" key="3">
    <source>
        <dbReference type="Pfam" id="PF02826"/>
    </source>
</evidence>
<dbReference type="InterPro" id="IPR006140">
    <property type="entry name" value="D-isomer_DH_NAD-bd"/>
</dbReference>
<dbReference type="OrthoDB" id="298012at2759"/>
<keyword evidence="5" id="KW-1185">Reference proteome</keyword>
<keyword evidence="1" id="KW-0560">Oxidoreductase</keyword>
<comment type="caution">
    <text evidence="4">The sequence shown here is derived from an EMBL/GenBank/DDBJ whole genome shotgun (WGS) entry which is preliminary data.</text>
</comment>